<accession>A0AAU9MP23</accession>
<evidence type="ECO:0000313" key="2">
    <source>
        <dbReference type="EMBL" id="CAH1428322.1"/>
    </source>
</evidence>
<gene>
    <name evidence="2" type="ORF">LVIROSA_LOCUS15260</name>
</gene>
<organism evidence="2 3">
    <name type="scientific">Lactuca virosa</name>
    <dbReference type="NCBI Taxonomy" id="75947"/>
    <lineage>
        <taxon>Eukaryota</taxon>
        <taxon>Viridiplantae</taxon>
        <taxon>Streptophyta</taxon>
        <taxon>Embryophyta</taxon>
        <taxon>Tracheophyta</taxon>
        <taxon>Spermatophyta</taxon>
        <taxon>Magnoliopsida</taxon>
        <taxon>eudicotyledons</taxon>
        <taxon>Gunneridae</taxon>
        <taxon>Pentapetalae</taxon>
        <taxon>asterids</taxon>
        <taxon>campanulids</taxon>
        <taxon>Asterales</taxon>
        <taxon>Asteraceae</taxon>
        <taxon>Cichorioideae</taxon>
        <taxon>Cichorieae</taxon>
        <taxon>Lactucinae</taxon>
        <taxon>Lactuca</taxon>
    </lineage>
</organism>
<evidence type="ECO:0000313" key="3">
    <source>
        <dbReference type="Proteomes" id="UP001157418"/>
    </source>
</evidence>
<reference evidence="2 3" key="1">
    <citation type="submission" date="2022-01" db="EMBL/GenBank/DDBJ databases">
        <authorList>
            <person name="Xiong W."/>
            <person name="Schranz E."/>
        </authorList>
    </citation>
    <scope>NUCLEOTIDE SEQUENCE [LARGE SCALE GENOMIC DNA]</scope>
</reference>
<feature type="region of interest" description="Disordered" evidence="1">
    <location>
        <begin position="1"/>
        <end position="36"/>
    </location>
</feature>
<dbReference type="Proteomes" id="UP001157418">
    <property type="component" value="Unassembled WGS sequence"/>
</dbReference>
<keyword evidence="3" id="KW-1185">Reference proteome</keyword>
<feature type="region of interest" description="Disordered" evidence="1">
    <location>
        <begin position="82"/>
        <end position="105"/>
    </location>
</feature>
<sequence>MEMIEDDEEEYVGLDKEENEKNEEEFSDSDDNKDIGAEMKIQKNDIAFQKSIVLYTPKENQAQHTEVENTLNAEEAEEIVVDQTTNTQQEIQEEAGGGNKRKGKEKIEKQWMQNNIKKWLCIKQ</sequence>
<protein>
    <submittedName>
        <fullName evidence="2">Uncharacterized protein</fullName>
    </submittedName>
</protein>
<dbReference type="EMBL" id="CAKMRJ010002223">
    <property type="protein sequence ID" value="CAH1428322.1"/>
    <property type="molecule type" value="Genomic_DNA"/>
</dbReference>
<proteinExistence type="predicted"/>
<feature type="compositionally biased region" description="Acidic residues" evidence="1">
    <location>
        <begin position="20"/>
        <end position="29"/>
    </location>
</feature>
<evidence type="ECO:0000256" key="1">
    <source>
        <dbReference type="SAM" id="MobiDB-lite"/>
    </source>
</evidence>
<dbReference type="AlphaFoldDB" id="A0AAU9MP23"/>
<feature type="compositionally biased region" description="Acidic residues" evidence="1">
    <location>
        <begin position="1"/>
        <end position="12"/>
    </location>
</feature>
<name>A0AAU9MP23_9ASTR</name>
<comment type="caution">
    <text evidence="2">The sequence shown here is derived from an EMBL/GenBank/DDBJ whole genome shotgun (WGS) entry which is preliminary data.</text>
</comment>